<dbReference type="PROSITE" id="PS50995">
    <property type="entry name" value="HTH_MARR_2"/>
    <property type="match status" value="1"/>
</dbReference>
<feature type="domain" description="HTH marR-type" evidence="4">
    <location>
        <begin position="11"/>
        <end position="146"/>
    </location>
</feature>
<organism evidence="5 6">
    <name type="scientific">Candidatus Kutchimonas denitrificans</name>
    <dbReference type="NCBI Taxonomy" id="3056748"/>
    <lineage>
        <taxon>Bacteria</taxon>
        <taxon>Pseudomonadati</taxon>
        <taxon>Gemmatimonadota</taxon>
        <taxon>Gemmatimonadia</taxon>
        <taxon>Candidatus Palauibacterales</taxon>
        <taxon>Candidatus Palauibacteraceae</taxon>
        <taxon>Candidatus Kutchimonas</taxon>
    </lineage>
</organism>
<dbReference type="PROSITE" id="PS01117">
    <property type="entry name" value="HTH_MARR_1"/>
    <property type="match status" value="1"/>
</dbReference>
<keyword evidence="2" id="KW-0238">DNA-binding</keyword>
<dbReference type="PANTHER" id="PTHR39515">
    <property type="entry name" value="CONSERVED PROTEIN"/>
    <property type="match status" value="1"/>
</dbReference>
<evidence type="ECO:0000259" key="4">
    <source>
        <dbReference type="PROSITE" id="PS50995"/>
    </source>
</evidence>
<dbReference type="Gene3D" id="1.10.10.10">
    <property type="entry name" value="Winged helix-like DNA-binding domain superfamily/Winged helix DNA-binding domain"/>
    <property type="match status" value="1"/>
</dbReference>
<evidence type="ECO:0000256" key="1">
    <source>
        <dbReference type="ARBA" id="ARBA00023015"/>
    </source>
</evidence>
<dbReference type="InterPro" id="IPR052526">
    <property type="entry name" value="HTH-type_Bedaq_tolerance"/>
</dbReference>
<dbReference type="InterPro" id="IPR023187">
    <property type="entry name" value="Tscrpt_reg_MarR-type_CS"/>
</dbReference>
<name>A0AAE4Z9L9_9BACT</name>
<accession>A0AAE4Z9L9</accession>
<proteinExistence type="predicted"/>
<dbReference type="GO" id="GO:0003700">
    <property type="term" value="F:DNA-binding transcription factor activity"/>
    <property type="evidence" value="ECO:0007669"/>
    <property type="project" value="InterPro"/>
</dbReference>
<dbReference type="GO" id="GO:0003677">
    <property type="term" value="F:DNA binding"/>
    <property type="evidence" value="ECO:0007669"/>
    <property type="project" value="UniProtKB-KW"/>
</dbReference>
<gene>
    <name evidence="5" type="ORF">GWO12_02800</name>
</gene>
<dbReference type="Proteomes" id="UP000702544">
    <property type="component" value="Unassembled WGS sequence"/>
</dbReference>
<evidence type="ECO:0000256" key="2">
    <source>
        <dbReference type="ARBA" id="ARBA00023125"/>
    </source>
</evidence>
<dbReference type="InterPro" id="IPR000835">
    <property type="entry name" value="HTH_MarR-typ"/>
</dbReference>
<dbReference type="SUPFAM" id="SSF46785">
    <property type="entry name" value="Winged helix' DNA-binding domain"/>
    <property type="match status" value="1"/>
</dbReference>
<dbReference type="AlphaFoldDB" id="A0AAE4Z9L9"/>
<evidence type="ECO:0000256" key="3">
    <source>
        <dbReference type="ARBA" id="ARBA00023163"/>
    </source>
</evidence>
<dbReference type="SMART" id="SM00347">
    <property type="entry name" value="HTH_MARR"/>
    <property type="match status" value="1"/>
</dbReference>
<sequence>MTPRSRQPARSTSLTRTADRLHSAAIHLLRRLRVEDQATGLSAPRLSALSVVVFAGPITIGDLAAAEGVRPPTVSRLVKGLEEDGLVARRRDPDDRRVQWIRATIRGRRALEKGQDRRVARLAAELARLPREEQRLLADASRVLQRLTGSAERG</sequence>
<comment type="caution">
    <text evidence="5">The sequence shown here is derived from an EMBL/GenBank/DDBJ whole genome shotgun (WGS) entry which is preliminary data.</text>
</comment>
<dbReference type="Pfam" id="PF01047">
    <property type="entry name" value="MarR"/>
    <property type="match status" value="1"/>
</dbReference>
<keyword evidence="3" id="KW-0804">Transcription</keyword>
<evidence type="ECO:0000313" key="6">
    <source>
        <dbReference type="Proteomes" id="UP000702544"/>
    </source>
</evidence>
<evidence type="ECO:0000313" key="5">
    <source>
        <dbReference type="EMBL" id="NIR74036.1"/>
    </source>
</evidence>
<protein>
    <submittedName>
        <fullName evidence="5">MarR family transcriptional regulator</fullName>
    </submittedName>
</protein>
<dbReference type="InterPro" id="IPR036390">
    <property type="entry name" value="WH_DNA-bd_sf"/>
</dbReference>
<keyword evidence="1" id="KW-0805">Transcription regulation</keyword>
<dbReference type="EMBL" id="JAACAK010000018">
    <property type="protein sequence ID" value="NIR74036.1"/>
    <property type="molecule type" value="Genomic_DNA"/>
</dbReference>
<reference evidence="5 6" key="1">
    <citation type="submission" date="2020-01" db="EMBL/GenBank/DDBJ databases">
        <title>Genomes assembled from Gulf of Kutch pelagic sediment metagenomes.</title>
        <authorList>
            <person name="Chandrashekar M."/>
            <person name="Mahajan M.S."/>
            <person name="Dave K.J."/>
            <person name="Vatsa P."/>
            <person name="Nathani N.M."/>
        </authorList>
    </citation>
    <scope>NUCLEOTIDE SEQUENCE [LARGE SCALE GENOMIC DNA]</scope>
    <source>
        <strain evidence="5">KS3-K002</strain>
    </source>
</reference>
<dbReference type="PANTHER" id="PTHR39515:SF2">
    <property type="entry name" value="HTH-TYPE TRANSCRIPTIONAL REGULATOR RV0880"/>
    <property type="match status" value="1"/>
</dbReference>
<dbReference type="InterPro" id="IPR036388">
    <property type="entry name" value="WH-like_DNA-bd_sf"/>
</dbReference>